<sequence length="601" mass="70004">MSNLKSGASFHSSIIKVIDRLYPRVGQRTASIILKEYFTQGADVRRRITLEALGNLDNLDRKVTRERSRQILHKFKNVDLPKEFKLLNQGITYEDNILTEARQDLLDLIKVIKVICESIRSYSLPVFADRIQQDLIDSKLIDSSLYFPLVAELAESASIETNFEIYDHDGFRIIFKKGSNQKHFTKDLIQQAGKIATHMGGIFPISKLYNPEWHRNLPEEINYIHKEIDEKFKIDLLRMQSDLILLNDEKYFSFIQRDERISSMLLPIFKAYNGHIPKYTLINSIKRGLTHRFMSKPNSQLREHELEIIDDSGEAIDEFCVRTLLLESVDDVMRKPGKEIIENLESYVPGELYEAQIRIVNELRKYGKPVTSMEFGRIYREVLNFRESFKSSLYTYPVLYYKEGEGRRNDFYKTLDDIYETGKQINETISNQKSCEEEINSLYIKLEDIDFDDLPAGQLRLEQSLLRKYLIEQNPMSLSNGGKCQICNKLYPVELLIAAHVKKRSLCSTREKLDIKNIAMLQCASCDKLFENGYIYISDTGKIEINQYSTITQDLRKELSKLSNNRCDYFDGSSLRLSYIRFHRELSLNRYIGNDEGNESA</sequence>
<dbReference type="EMBL" id="JAJUBC010000001">
    <property type="protein sequence ID" value="MDD1791538.1"/>
    <property type="molecule type" value="Genomic_DNA"/>
</dbReference>
<evidence type="ECO:0000313" key="1">
    <source>
        <dbReference type="EMBL" id="MDD1791538.1"/>
    </source>
</evidence>
<organism evidence="1 2">
    <name type="scientific">Enterovibrio gelatinilyticus</name>
    <dbReference type="NCBI Taxonomy" id="2899819"/>
    <lineage>
        <taxon>Bacteria</taxon>
        <taxon>Pseudomonadati</taxon>
        <taxon>Pseudomonadota</taxon>
        <taxon>Gammaproteobacteria</taxon>
        <taxon>Vibrionales</taxon>
        <taxon>Vibrionaceae</taxon>
        <taxon>Enterovibrio</taxon>
    </lineage>
</organism>
<reference evidence="1" key="1">
    <citation type="submission" date="2021-12" db="EMBL/GenBank/DDBJ databases">
        <title>Enterovibrio ZSDZ35 sp. nov. and Enterovibrio ZSDZ42 sp. nov., isolated from coastal seawater in Qingdao.</title>
        <authorList>
            <person name="Zhang P."/>
        </authorList>
    </citation>
    <scope>NUCLEOTIDE SEQUENCE</scope>
    <source>
        <strain evidence="1">ZSDZ42</strain>
    </source>
</reference>
<dbReference type="RefSeq" id="WP_274162497.1">
    <property type="nucleotide sequence ID" value="NZ_JAJUBC010000001.1"/>
</dbReference>
<keyword evidence="2" id="KW-1185">Reference proteome</keyword>
<dbReference type="Proteomes" id="UP001149400">
    <property type="component" value="Unassembled WGS sequence"/>
</dbReference>
<evidence type="ECO:0000313" key="2">
    <source>
        <dbReference type="Proteomes" id="UP001149400"/>
    </source>
</evidence>
<protein>
    <recommendedName>
        <fullName evidence="3">HNH endonuclease</fullName>
    </recommendedName>
</protein>
<proteinExistence type="predicted"/>
<evidence type="ECO:0008006" key="3">
    <source>
        <dbReference type="Google" id="ProtNLM"/>
    </source>
</evidence>
<comment type="caution">
    <text evidence="1">The sequence shown here is derived from an EMBL/GenBank/DDBJ whole genome shotgun (WGS) entry which is preliminary data.</text>
</comment>
<accession>A0ABT5QU44</accession>
<gene>
    <name evidence="1" type="ORF">LRP50_00150</name>
</gene>
<name>A0ABT5QU44_9GAMM</name>